<accession>A0AA96FE61</accession>
<gene>
    <name evidence="1" type="ORF">RN607_06935</name>
</gene>
<dbReference type="AlphaFoldDB" id="A0AA96FE61"/>
<dbReference type="EMBL" id="CP134880">
    <property type="protein sequence ID" value="WNM28734.1"/>
    <property type="molecule type" value="Genomic_DNA"/>
</dbReference>
<sequence>MTTQATRQMQSTPVHPAPPVLDLRGAALRTRRAPVFGPLDGVIDQPLTLVLGDRGSGRTSLLLALGGRMRLTGGSIRTLGYDTARSARTVRSLSAVAGFDPIDRLDGATRVSEVLRERQTWTSPWYRRVGKPSEKAVHAALAPVFGAAPVPVSGELVRDLTESQDLLLRVSLAMVERPRLLLVDDLDAVKNPAERAQVAARLEALAAAGTAVVVGSADLRDAELLEPSTTAVLSLTR</sequence>
<dbReference type="KEGG" id="dcp:RN607_06935"/>
<name>A0AA96FE61_9MICO</name>
<organism evidence="1">
    <name type="scientific">Demequina capsici</name>
    <dbReference type="NCBI Taxonomy" id="3075620"/>
    <lineage>
        <taxon>Bacteria</taxon>
        <taxon>Bacillati</taxon>
        <taxon>Actinomycetota</taxon>
        <taxon>Actinomycetes</taxon>
        <taxon>Micrococcales</taxon>
        <taxon>Demequinaceae</taxon>
        <taxon>Demequina</taxon>
    </lineage>
</organism>
<protein>
    <recommendedName>
        <fullName evidence="2">ABC transporter</fullName>
    </recommendedName>
</protein>
<evidence type="ECO:0008006" key="2">
    <source>
        <dbReference type="Google" id="ProtNLM"/>
    </source>
</evidence>
<evidence type="ECO:0000313" key="1">
    <source>
        <dbReference type="EMBL" id="WNM28734.1"/>
    </source>
</evidence>
<dbReference type="InterPro" id="IPR027417">
    <property type="entry name" value="P-loop_NTPase"/>
</dbReference>
<reference evidence="1" key="1">
    <citation type="submission" date="2023-09" db="EMBL/GenBank/DDBJ databases">
        <title>Demequina sp. a novel bacteria isolated from Capsicum annuum.</title>
        <authorList>
            <person name="Humaira Z."/>
            <person name="Lee J."/>
            <person name="Cho D."/>
        </authorList>
    </citation>
    <scope>NUCLEOTIDE SEQUENCE</scope>
    <source>
        <strain evidence="1">PMTSA13</strain>
    </source>
</reference>
<dbReference type="Proteomes" id="UP001303408">
    <property type="component" value="Chromosome"/>
</dbReference>
<dbReference type="Gene3D" id="3.40.50.300">
    <property type="entry name" value="P-loop containing nucleotide triphosphate hydrolases"/>
    <property type="match status" value="1"/>
</dbReference>
<proteinExistence type="predicted"/>
<dbReference type="SUPFAM" id="SSF52540">
    <property type="entry name" value="P-loop containing nucleoside triphosphate hydrolases"/>
    <property type="match status" value="1"/>
</dbReference>
<dbReference type="RefSeq" id="WP_313545278.1">
    <property type="nucleotide sequence ID" value="NZ_CP134880.1"/>
</dbReference>